<protein>
    <submittedName>
        <fullName evidence="2">ABC-type uncharacterized transport system, substrate-binding protein</fullName>
    </submittedName>
</protein>
<dbReference type="Pfam" id="PF06226">
    <property type="entry name" value="DUF1007"/>
    <property type="match status" value="1"/>
</dbReference>
<evidence type="ECO:0000313" key="2">
    <source>
        <dbReference type="EMBL" id="SDF07181.1"/>
    </source>
</evidence>
<sequence>MKYPLASLLCLVLATPLGAHPHIFVDTKLEVLVDAEGRLTHLRITWAYDEFYSLLVTEDRGLDPDYDGVLTDAEIASLNGFDMQWIEGFNGDTVLLDGEEEIRLSAPKDVETDFKEGRIITSHLRAVGSTLPSADGLVVKPYDPTYYTAYEVAGKVTVTGNDTCRARVKMPDMTADLRALQADLEKLDTQTDPSEVGLPEIGEALANEVVITCESS</sequence>
<name>A0A1G7I370_9RHOB</name>
<evidence type="ECO:0000256" key="1">
    <source>
        <dbReference type="SAM" id="SignalP"/>
    </source>
</evidence>
<dbReference type="STRING" id="218672.SAMN04489759_101294"/>
<dbReference type="InterPro" id="IPR010412">
    <property type="entry name" value="DUF1007"/>
</dbReference>
<dbReference type="OrthoDB" id="1679673at2"/>
<dbReference type="EMBL" id="FNBP01000001">
    <property type="protein sequence ID" value="SDF07181.1"/>
    <property type="molecule type" value="Genomic_DNA"/>
</dbReference>
<keyword evidence="3" id="KW-1185">Reference proteome</keyword>
<feature type="signal peptide" evidence="1">
    <location>
        <begin position="1"/>
        <end position="19"/>
    </location>
</feature>
<dbReference type="Proteomes" id="UP000199399">
    <property type="component" value="Unassembled WGS sequence"/>
</dbReference>
<dbReference type="AlphaFoldDB" id="A0A1G7I370"/>
<organism evidence="2 3">
    <name type="scientific">Sulfitobacter delicatus</name>
    <dbReference type="NCBI Taxonomy" id="218672"/>
    <lineage>
        <taxon>Bacteria</taxon>
        <taxon>Pseudomonadati</taxon>
        <taxon>Pseudomonadota</taxon>
        <taxon>Alphaproteobacteria</taxon>
        <taxon>Rhodobacterales</taxon>
        <taxon>Roseobacteraceae</taxon>
        <taxon>Sulfitobacter</taxon>
    </lineage>
</organism>
<proteinExistence type="predicted"/>
<reference evidence="3" key="1">
    <citation type="submission" date="2016-10" db="EMBL/GenBank/DDBJ databases">
        <authorList>
            <person name="Varghese N."/>
            <person name="Submissions S."/>
        </authorList>
    </citation>
    <scope>NUCLEOTIDE SEQUENCE [LARGE SCALE GENOMIC DNA]</scope>
    <source>
        <strain evidence="3">DSM 16477</strain>
    </source>
</reference>
<dbReference type="RefSeq" id="WP_093738428.1">
    <property type="nucleotide sequence ID" value="NZ_FNBP01000001.1"/>
</dbReference>
<keyword evidence="1" id="KW-0732">Signal</keyword>
<gene>
    <name evidence="2" type="ORF">SAMN04489759_101294</name>
</gene>
<feature type="chain" id="PRO_5011568793" evidence="1">
    <location>
        <begin position="20"/>
        <end position="216"/>
    </location>
</feature>
<evidence type="ECO:0000313" key="3">
    <source>
        <dbReference type="Proteomes" id="UP000199399"/>
    </source>
</evidence>
<accession>A0A1G7I370</accession>